<feature type="transmembrane region" description="Helical" evidence="1">
    <location>
        <begin position="60"/>
        <end position="83"/>
    </location>
</feature>
<dbReference type="Proteomes" id="UP000006334">
    <property type="component" value="Unassembled WGS sequence"/>
</dbReference>
<reference evidence="3 4" key="1">
    <citation type="journal article" date="2017" name="Antonie Van Leeuwenhoek">
        <title>Rhizobium rhizosphaerae sp. nov., a novel species isolated from rice rhizosphere.</title>
        <authorList>
            <person name="Zhao J.J."/>
            <person name="Zhang J."/>
            <person name="Zhang R.J."/>
            <person name="Zhang C.W."/>
            <person name="Yin H.Q."/>
            <person name="Zhang X.X."/>
        </authorList>
    </citation>
    <scope>NUCLEOTIDE SEQUENCE [LARGE SCALE GENOMIC DNA]</scope>
    <source>
        <strain evidence="3 4">E3</strain>
    </source>
</reference>
<feature type="transmembrane region" description="Helical" evidence="1">
    <location>
        <begin position="34"/>
        <end position="54"/>
    </location>
</feature>
<dbReference type="STRING" id="1127673.GLIP_3094"/>
<evidence type="ECO:0000313" key="4">
    <source>
        <dbReference type="Proteomes" id="UP000006334"/>
    </source>
</evidence>
<accession>K6YWV4</accession>
<evidence type="ECO:0000256" key="1">
    <source>
        <dbReference type="SAM" id="Phobius"/>
    </source>
</evidence>
<feature type="transmembrane region" description="Helical" evidence="1">
    <location>
        <begin position="6"/>
        <end position="22"/>
    </location>
</feature>
<evidence type="ECO:0000259" key="2">
    <source>
        <dbReference type="Pfam" id="PF03372"/>
    </source>
</evidence>
<dbReference type="SUPFAM" id="SSF56219">
    <property type="entry name" value="DNase I-like"/>
    <property type="match status" value="1"/>
</dbReference>
<dbReference type="OrthoDB" id="9796594at2"/>
<keyword evidence="4" id="KW-1185">Reference proteome</keyword>
<dbReference type="Pfam" id="PF03372">
    <property type="entry name" value="Exo_endo_phos"/>
    <property type="match status" value="1"/>
</dbReference>
<dbReference type="Gene3D" id="3.60.10.10">
    <property type="entry name" value="Endonuclease/exonuclease/phosphatase"/>
    <property type="match status" value="1"/>
</dbReference>
<organism evidence="3 4">
    <name type="scientific">Aliiglaciecola lipolytica E3</name>
    <dbReference type="NCBI Taxonomy" id="1127673"/>
    <lineage>
        <taxon>Bacteria</taxon>
        <taxon>Pseudomonadati</taxon>
        <taxon>Pseudomonadota</taxon>
        <taxon>Gammaproteobacteria</taxon>
        <taxon>Alteromonadales</taxon>
        <taxon>Alteromonadaceae</taxon>
        <taxon>Aliiglaciecola</taxon>
    </lineage>
</organism>
<proteinExistence type="predicted"/>
<keyword evidence="1" id="KW-0812">Transmembrane</keyword>
<keyword evidence="1" id="KW-1133">Transmembrane helix</keyword>
<dbReference type="InterPro" id="IPR036691">
    <property type="entry name" value="Endo/exonu/phosph_ase_sf"/>
</dbReference>
<dbReference type="EMBL" id="BAEN01000059">
    <property type="protein sequence ID" value="GAC15715.1"/>
    <property type="molecule type" value="Genomic_DNA"/>
</dbReference>
<dbReference type="AlphaFoldDB" id="K6YWV4"/>
<dbReference type="GO" id="GO:0003824">
    <property type="term" value="F:catalytic activity"/>
    <property type="evidence" value="ECO:0007669"/>
    <property type="project" value="InterPro"/>
</dbReference>
<feature type="domain" description="Endonuclease/exonuclease/phosphatase" evidence="2">
    <location>
        <begin position="105"/>
        <end position="312"/>
    </location>
</feature>
<protein>
    <recommendedName>
        <fullName evidence="2">Endonuclease/exonuclease/phosphatase domain-containing protein</fullName>
    </recommendedName>
</protein>
<name>K6YWV4_9ALTE</name>
<comment type="caution">
    <text evidence="3">The sequence shown here is derived from an EMBL/GenBank/DDBJ whole genome shotgun (WGS) entry which is preliminary data.</text>
</comment>
<sequence>MIEYGLIATSALLLVICFLPLFPSNHWICRVWEFPRVQIAILIFGNMLLISFFADNWLMYILFFVNLAIFLYQCIWIIPYTFIYPKEVPNWHSNQNKSGVNIKVITSNVLMTNKSAHKLIELVNQHKPDILVTLESNKWWQDALEPLHQDFPFRVNRPLENLYGMHLYSKYEIEDLEVRDLIEKDVPSIHCYIKFAENIRIKFHFVHPAPPSPTENETAKPRDKELLLIAREVKKHKVPTIVTGDLNDVAWSPTTREFRKKSGLKDPRIGRGFYNTFHADYVLTRWPLDHLFHSDNFVLRDIKRLPSIDSDHFPFLTELVLRSPE</sequence>
<dbReference type="RefSeq" id="WP_008845520.1">
    <property type="nucleotide sequence ID" value="NZ_BAEN01000059.1"/>
</dbReference>
<gene>
    <name evidence="3" type="ORF">GLIP_3094</name>
</gene>
<evidence type="ECO:0000313" key="3">
    <source>
        <dbReference type="EMBL" id="GAC15715.1"/>
    </source>
</evidence>
<keyword evidence="1" id="KW-0472">Membrane</keyword>
<dbReference type="eggNOG" id="COG3021">
    <property type="taxonomic scope" value="Bacteria"/>
</dbReference>
<dbReference type="InterPro" id="IPR005135">
    <property type="entry name" value="Endo/exonuclease/phosphatase"/>
</dbReference>